<dbReference type="EMBL" id="LVXZ01000122">
    <property type="protein sequence ID" value="OAP90154.1"/>
    <property type="molecule type" value="Genomic_DNA"/>
</dbReference>
<gene>
    <name evidence="1" type="ORF">A4H96_09860</name>
</gene>
<evidence type="ECO:0000313" key="1">
    <source>
        <dbReference type="EMBL" id="OAP90154.1"/>
    </source>
</evidence>
<proteinExistence type="predicted"/>
<accession>A0A179BGL3</accession>
<sequence length="118" mass="13731">MDFDLQKLDLSAHPSLRRMQATGSVFEVLAHHRADRHRACCKFSREIINLSNLYIDIIYQYFPPCTSVLRIKTLDEPGKFTPVHKGALMHLCQLCHEIPRGEGMYGLQKYNYVLDKEH</sequence>
<organism evidence="1 2">
    <name type="scientific">Acidithiobacillus ferrooxidans</name>
    <name type="common">Thiobacillus ferrooxidans</name>
    <dbReference type="NCBI Taxonomy" id="920"/>
    <lineage>
        <taxon>Bacteria</taxon>
        <taxon>Pseudomonadati</taxon>
        <taxon>Pseudomonadota</taxon>
        <taxon>Acidithiobacillia</taxon>
        <taxon>Acidithiobacillales</taxon>
        <taxon>Acidithiobacillaceae</taxon>
        <taxon>Acidithiobacillus</taxon>
    </lineage>
</organism>
<reference evidence="1 2" key="1">
    <citation type="submission" date="2016-04" db="EMBL/GenBank/DDBJ databases">
        <title>Acidithiobacillus ferrooxidans genome sequencing and assembly.</title>
        <authorList>
            <person name="Zhou Z."/>
        </authorList>
    </citation>
    <scope>NUCLEOTIDE SEQUENCE [LARGE SCALE GENOMIC DNA]</scope>
    <source>
        <strain evidence="1 2">BY0502</strain>
    </source>
</reference>
<dbReference type="AlphaFoldDB" id="A0A179BGL3"/>
<comment type="caution">
    <text evidence="1">The sequence shown here is derived from an EMBL/GenBank/DDBJ whole genome shotgun (WGS) entry which is preliminary data.</text>
</comment>
<name>A0A179BGL3_ACIFR</name>
<protein>
    <submittedName>
        <fullName evidence="1">Uncharacterized protein</fullName>
    </submittedName>
</protein>
<dbReference type="Proteomes" id="UP000078302">
    <property type="component" value="Unassembled WGS sequence"/>
</dbReference>
<evidence type="ECO:0000313" key="2">
    <source>
        <dbReference type="Proteomes" id="UP000078302"/>
    </source>
</evidence>
<keyword evidence="2" id="KW-1185">Reference proteome</keyword>